<evidence type="ECO:0000313" key="5">
    <source>
        <dbReference type="Proteomes" id="UP000747542"/>
    </source>
</evidence>
<keyword evidence="1" id="KW-0805">Transcription regulation</keyword>
<proteinExistence type="predicted"/>
<dbReference type="Gene3D" id="1.10.565.10">
    <property type="entry name" value="Retinoid X Receptor"/>
    <property type="match status" value="1"/>
</dbReference>
<accession>A0A8J5K288</accession>
<dbReference type="SUPFAM" id="SSF48508">
    <property type="entry name" value="Nuclear receptor ligand-binding domain"/>
    <property type="match status" value="1"/>
</dbReference>
<dbReference type="EMBL" id="JAHLQT010026447">
    <property type="protein sequence ID" value="KAG7163674.1"/>
    <property type="molecule type" value="Genomic_DNA"/>
</dbReference>
<evidence type="ECO:0000313" key="4">
    <source>
        <dbReference type="EMBL" id="KAG7163674.1"/>
    </source>
</evidence>
<comment type="caution">
    <text evidence="4">The sequence shown here is derived from an EMBL/GenBank/DDBJ whole genome shotgun (WGS) entry which is preliminary data.</text>
</comment>
<protein>
    <submittedName>
        <fullName evidence="4">Uncharacterized protein</fullName>
    </submittedName>
</protein>
<organism evidence="4 5">
    <name type="scientific">Homarus americanus</name>
    <name type="common">American lobster</name>
    <dbReference type="NCBI Taxonomy" id="6706"/>
    <lineage>
        <taxon>Eukaryota</taxon>
        <taxon>Metazoa</taxon>
        <taxon>Ecdysozoa</taxon>
        <taxon>Arthropoda</taxon>
        <taxon>Crustacea</taxon>
        <taxon>Multicrustacea</taxon>
        <taxon>Malacostraca</taxon>
        <taxon>Eumalacostraca</taxon>
        <taxon>Eucarida</taxon>
        <taxon>Decapoda</taxon>
        <taxon>Pleocyemata</taxon>
        <taxon>Astacidea</taxon>
        <taxon>Nephropoidea</taxon>
        <taxon>Nephropidae</taxon>
        <taxon>Homarus</taxon>
    </lineage>
</organism>
<evidence type="ECO:0000256" key="3">
    <source>
        <dbReference type="ARBA" id="ARBA00023170"/>
    </source>
</evidence>
<keyword evidence="2" id="KW-0804">Transcription</keyword>
<sequence>MAAHLLDSNEYTWPRRTPFITTKSKMVSASTIRKILSQEHFILLMTFYMRYTHLFADPKVALIMLVLSLFSDEPGLNDVDAVNLGRQHYLGLLSRYLTAVHGRQGGSEILRALLVSKEEARQLSDIHNHIELHNDIELSPQTRHNLRDMTDTLAVNFQLVCVSAKETILKARATNQTVQKRLSRLSQTVTRRHKHTKNLLARSMSVRPRRKQPWPATSFLHTFCIALQLIQR</sequence>
<keyword evidence="3" id="KW-0675">Receptor</keyword>
<evidence type="ECO:0000256" key="2">
    <source>
        <dbReference type="ARBA" id="ARBA00023163"/>
    </source>
</evidence>
<dbReference type="AlphaFoldDB" id="A0A8J5K288"/>
<dbReference type="InterPro" id="IPR035500">
    <property type="entry name" value="NHR-like_dom_sf"/>
</dbReference>
<gene>
    <name evidence="4" type="ORF">Hamer_G002898</name>
</gene>
<name>A0A8J5K288_HOMAM</name>
<keyword evidence="5" id="KW-1185">Reference proteome</keyword>
<reference evidence="4" key="1">
    <citation type="journal article" date="2021" name="Sci. Adv.">
        <title>The American lobster genome reveals insights on longevity, neural, and immune adaptations.</title>
        <authorList>
            <person name="Polinski J.M."/>
            <person name="Zimin A.V."/>
            <person name="Clark K.F."/>
            <person name="Kohn A.B."/>
            <person name="Sadowski N."/>
            <person name="Timp W."/>
            <person name="Ptitsyn A."/>
            <person name="Khanna P."/>
            <person name="Romanova D.Y."/>
            <person name="Williams P."/>
            <person name="Greenwood S.J."/>
            <person name="Moroz L.L."/>
            <person name="Walt D.R."/>
            <person name="Bodnar A.G."/>
        </authorList>
    </citation>
    <scope>NUCLEOTIDE SEQUENCE</scope>
    <source>
        <strain evidence="4">GMGI-L3</strain>
    </source>
</reference>
<evidence type="ECO:0000256" key="1">
    <source>
        <dbReference type="ARBA" id="ARBA00023015"/>
    </source>
</evidence>
<dbReference type="Proteomes" id="UP000747542">
    <property type="component" value="Unassembled WGS sequence"/>
</dbReference>